<dbReference type="GO" id="GO:0003729">
    <property type="term" value="F:mRNA binding"/>
    <property type="evidence" value="ECO:0007669"/>
    <property type="project" value="TreeGrafter"/>
</dbReference>
<evidence type="ECO:0000313" key="8">
    <source>
        <dbReference type="Proteomes" id="UP001212411"/>
    </source>
</evidence>
<evidence type="ECO:0000256" key="1">
    <source>
        <dbReference type="ARBA" id="ARBA00022723"/>
    </source>
</evidence>
<evidence type="ECO:0000256" key="4">
    <source>
        <dbReference type="PROSITE-ProRule" id="PRU00723"/>
    </source>
</evidence>
<dbReference type="KEGG" id="som:SOMG_00870"/>
<dbReference type="GeneID" id="80874352"/>
<gene>
    <name evidence="7" type="primary">mep33</name>
    <name evidence="7" type="ORF">SOMG_00870</name>
</gene>
<feature type="region of interest" description="Disordered" evidence="5">
    <location>
        <begin position="282"/>
        <end position="302"/>
    </location>
</feature>
<dbReference type="GO" id="GO:0005829">
    <property type="term" value="C:cytosol"/>
    <property type="evidence" value="ECO:0007669"/>
    <property type="project" value="TreeGrafter"/>
</dbReference>
<dbReference type="AlphaFoldDB" id="A0AAE9W8Q1"/>
<feature type="zinc finger region" description="C3H1-type" evidence="4">
    <location>
        <begin position="141"/>
        <end position="179"/>
    </location>
</feature>
<organism evidence="7 8">
    <name type="scientific">Schizosaccharomyces osmophilus</name>
    <dbReference type="NCBI Taxonomy" id="2545709"/>
    <lineage>
        <taxon>Eukaryota</taxon>
        <taxon>Fungi</taxon>
        <taxon>Dikarya</taxon>
        <taxon>Ascomycota</taxon>
        <taxon>Taphrinomycotina</taxon>
        <taxon>Schizosaccharomycetes</taxon>
        <taxon>Schizosaccharomycetales</taxon>
        <taxon>Schizosaccharomycetaceae</taxon>
        <taxon>Schizosaccharomyces</taxon>
    </lineage>
</organism>
<evidence type="ECO:0000256" key="3">
    <source>
        <dbReference type="ARBA" id="ARBA00022833"/>
    </source>
</evidence>
<feature type="compositionally biased region" description="Basic and acidic residues" evidence="5">
    <location>
        <begin position="1"/>
        <end position="11"/>
    </location>
</feature>
<dbReference type="Pfam" id="PF16543">
    <property type="entry name" value="DFRP_C"/>
    <property type="match status" value="1"/>
</dbReference>
<feature type="compositionally biased region" description="Polar residues" evidence="5">
    <location>
        <begin position="46"/>
        <end position="64"/>
    </location>
</feature>
<sequence>MPPKKAPEGKGKPQGKNKAPEPKQKKDPMRKAADATFGLKNKNKSTKVQSKIKQIEQNAGSTNSKEAKHQEVMRKRREEEKKASEQAKAEVAALFNALPSKHNNQQFITRKEEVKESQKIDYYTDVRDHQTDLPPEKRPWTNTDIVCKFFLEACEQGKYGWLWQCPNGNMACIYKHSLPYGYVLARDKKKVDSDKEEISLEAFIEIERYRLGQNLTRVTEENFKQWCDKRQERLNKESEERRKSRPTGRGTITGREFFERNGGKVKDVIDIENEENWDFSALRRETEAMRDSQENDTATASA</sequence>
<accession>A0AAE9W8Q1</accession>
<dbReference type="PROSITE" id="PS50103">
    <property type="entry name" value="ZF_C3H1"/>
    <property type="match status" value="1"/>
</dbReference>
<evidence type="ECO:0000256" key="2">
    <source>
        <dbReference type="ARBA" id="ARBA00022771"/>
    </source>
</evidence>
<dbReference type="PANTHER" id="PTHR12681">
    <property type="entry name" value="ZINC FINGER-CONTAINING PROTEIN P48ZNF"/>
    <property type="match status" value="1"/>
</dbReference>
<evidence type="ECO:0000313" key="7">
    <source>
        <dbReference type="EMBL" id="WBW70887.1"/>
    </source>
</evidence>
<keyword evidence="1 4" id="KW-0479">Metal-binding</keyword>
<dbReference type="RefSeq" id="XP_056035130.1">
    <property type="nucleotide sequence ID" value="XM_056179663.1"/>
</dbReference>
<feature type="domain" description="C3H1-type" evidence="6">
    <location>
        <begin position="141"/>
        <end position="179"/>
    </location>
</feature>
<dbReference type="InterPro" id="IPR000571">
    <property type="entry name" value="Znf_CCCH"/>
</dbReference>
<dbReference type="Gene3D" id="6.20.400.10">
    <property type="match status" value="1"/>
</dbReference>
<feature type="compositionally biased region" description="Basic and acidic residues" evidence="5">
    <location>
        <begin position="282"/>
        <end position="293"/>
    </location>
</feature>
<keyword evidence="3 4" id="KW-0862">Zinc</keyword>
<feature type="region of interest" description="Disordered" evidence="5">
    <location>
        <begin position="1"/>
        <end position="88"/>
    </location>
</feature>
<protein>
    <submittedName>
        <fullName evidence="7">Translation machinery associated protein Mep33</fullName>
    </submittedName>
</protein>
<name>A0AAE9W8Q1_9SCHI</name>
<evidence type="ECO:0000256" key="5">
    <source>
        <dbReference type="SAM" id="MobiDB-lite"/>
    </source>
</evidence>
<feature type="compositionally biased region" description="Basic and acidic residues" evidence="5">
    <location>
        <begin position="18"/>
        <end position="33"/>
    </location>
</feature>
<reference evidence="7 8" key="1">
    <citation type="journal article" date="2023" name="G3 (Bethesda)">
        <title>A high-quality reference genome for the fission yeast Schizosaccharomyces osmophilus.</title>
        <authorList>
            <person name="Jia G.S."/>
            <person name="Zhang W.C."/>
            <person name="Liang Y."/>
            <person name="Liu X.H."/>
            <person name="Rhind N."/>
            <person name="Pidoux A."/>
            <person name="Brysch-Herzberg M."/>
            <person name="Du L.L."/>
        </authorList>
    </citation>
    <scope>NUCLEOTIDE SEQUENCE [LARGE SCALE GENOMIC DNA]</scope>
    <source>
        <strain evidence="7 8">CBS 15793</strain>
    </source>
</reference>
<dbReference type="InterPro" id="IPR032378">
    <property type="entry name" value="ZC3H15/TMA46_C"/>
</dbReference>
<dbReference type="EMBL" id="CP115611">
    <property type="protein sequence ID" value="WBW70887.1"/>
    <property type="molecule type" value="Genomic_DNA"/>
</dbReference>
<dbReference type="GO" id="GO:0002181">
    <property type="term" value="P:cytoplasmic translation"/>
    <property type="evidence" value="ECO:0007669"/>
    <property type="project" value="TreeGrafter"/>
</dbReference>
<evidence type="ECO:0000259" key="6">
    <source>
        <dbReference type="PROSITE" id="PS50103"/>
    </source>
</evidence>
<proteinExistence type="predicted"/>
<dbReference type="PANTHER" id="PTHR12681:SF0">
    <property type="entry name" value="ZINC FINGER CCCH DOMAIN-CONTAINING PROTEIN 15"/>
    <property type="match status" value="1"/>
</dbReference>
<feature type="compositionally biased region" description="Basic and acidic residues" evidence="5">
    <location>
        <begin position="65"/>
        <end position="88"/>
    </location>
</feature>
<dbReference type="GO" id="GO:0008270">
    <property type="term" value="F:zinc ion binding"/>
    <property type="evidence" value="ECO:0007669"/>
    <property type="project" value="UniProtKB-KW"/>
</dbReference>
<keyword evidence="8" id="KW-1185">Reference proteome</keyword>
<dbReference type="Proteomes" id="UP001212411">
    <property type="component" value="Chromosome 1"/>
</dbReference>
<keyword evidence="2 4" id="KW-0863">Zinc-finger</keyword>